<keyword evidence="3 4" id="KW-0732">Signal</keyword>
<protein>
    <submittedName>
        <fullName evidence="6">Monosaccharide ABC transporter substrate-binding protein, CUT2 family</fullName>
    </submittedName>
</protein>
<comment type="subcellular location">
    <subcellularLocation>
        <location evidence="1">Cell envelope</location>
    </subcellularLocation>
</comment>
<sequence>MKHFKSTAKATLMGLALATAWGAAATAEEARFAWYASTVHPYFDEVQTGVDAFSEKTGIEVVKRLGQDWTQDNQNENVSAMAAQGFTHFSIFPSDVAGAQGLYEELAERGVTIVDFGQATQDPTPASFYVGTQAKEAAMQATEALIEAMGGSGNIINILEVPGENTRLRDEGVQEVVARYPDVQIIQTVGDLATIEGSVEKVQNAIAANLGNIDGMIATGYTPTVAVAELLTEYHEQGGEKIHFFGIDTDAVVMDAIRDGHIDGTLAQNPYGHGYIPLEILRLMSEGYTPVEGTHAIDAGVLTVTADNIDTYEGEISTLTQGIIDSLVGTYLTK</sequence>
<evidence type="ECO:0000256" key="2">
    <source>
        <dbReference type="ARBA" id="ARBA00007639"/>
    </source>
</evidence>
<dbReference type="STRING" id="670155.SAMN04488001_0115"/>
<feature type="signal peptide" evidence="4">
    <location>
        <begin position="1"/>
        <end position="25"/>
    </location>
</feature>
<dbReference type="InterPro" id="IPR025997">
    <property type="entry name" value="SBP_2_dom"/>
</dbReference>
<dbReference type="Gene3D" id="3.40.50.2300">
    <property type="match status" value="2"/>
</dbReference>
<dbReference type="GO" id="GO:0030313">
    <property type="term" value="C:cell envelope"/>
    <property type="evidence" value="ECO:0007669"/>
    <property type="project" value="UniProtKB-SubCell"/>
</dbReference>
<dbReference type="Pfam" id="PF13407">
    <property type="entry name" value="Peripla_BP_4"/>
    <property type="match status" value="1"/>
</dbReference>
<dbReference type="GO" id="GO:0030246">
    <property type="term" value="F:carbohydrate binding"/>
    <property type="evidence" value="ECO:0007669"/>
    <property type="project" value="UniProtKB-ARBA"/>
</dbReference>
<keyword evidence="7" id="KW-1185">Reference proteome</keyword>
<evidence type="ECO:0000313" key="7">
    <source>
        <dbReference type="Proteomes" id="UP000199441"/>
    </source>
</evidence>
<evidence type="ECO:0000256" key="1">
    <source>
        <dbReference type="ARBA" id="ARBA00004196"/>
    </source>
</evidence>
<dbReference type="PANTHER" id="PTHR46847:SF1">
    <property type="entry name" value="D-ALLOSE-BINDING PERIPLASMIC PROTEIN-RELATED"/>
    <property type="match status" value="1"/>
</dbReference>
<dbReference type="EMBL" id="FNOI01000011">
    <property type="protein sequence ID" value="SDX65504.1"/>
    <property type="molecule type" value="Genomic_DNA"/>
</dbReference>
<evidence type="ECO:0000256" key="3">
    <source>
        <dbReference type="ARBA" id="ARBA00022729"/>
    </source>
</evidence>
<comment type="similarity">
    <text evidence="2">Belongs to the bacterial solute-binding protein 2 family.</text>
</comment>
<dbReference type="PANTHER" id="PTHR46847">
    <property type="entry name" value="D-ALLOSE-BINDING PERIPLASMIC PROTEIN-RELATED"/>
    <property type="match status" value="1"/>
</dbReference>
<feature type="chain" id="PRO_5011707914" evidence="4">
    <location>
        <begin position="26"/>
        <end position="334"/>
    </location>
</feature>
<evidence type="ECO:0000259" key="5">
    <source>
        <dbReference type="Pfam" id="PF13407"/>
    </source>
</evidence>
<dbReference type="InterPro" id="IPR028082">
    <property type="entry name" value="Peripla_BP_I"/>
</dbReference>
<dbReference type="RefSeq" id="WP_089948982.1">
    <property type="nucleotide sequence ID" value="NZ_FNOI01000011.1"/>
</dbReference>
<proteinExistence type="inferred from homology"/>
<organism evidence="6 7">
    <name type="scientific">Litoreibacter albidus</name>
    <dbReference type="NCBI Taxonomy" id="670155"/>
    <lineage>
        <taxon>Bacteria</taxon>
        <taxon>Pseudomonadati</taxon>
        <taxon>Pseudomonadota</taxon>
        <taxon>Alphaproteobacteria</taxon>
        <taxon>Rhodobacterales</taxon>
        <taxon>Roseobacteraceae</taxon>
        <taxon>Litoreibacter</taxon>
    </lineage>
</organism>
<evidence type="ECO:0000313" key="6">
    <source>
        <dbReference type="EMBL" id="SDX65504.1"/>
    </source>
</evidence>
<feature type="domain" description="Periplasmic binding protein" evidence="5">
    <location>
        <begin position="37"/>
        <end position="287"/>
    </location>
</feature>
<accession>A0A1H3DIL5</accession>
<dbReference type="Proteomes" id="UP000199441">
    <property type="component" value="Unassembled WGS sequence"/>
</dbReference>
<gene>
    <name evidence="6" type="ORF">SAMN04488001_0115</name>
</gene>
<dbReference type="OrthoDB" id="9781890at2"/>
<dbReference type="AlphaFoldDB" id="A0A1H3DIL5"/>
<name>A0A1H3DIL5_9RHOB</name>
<dbReference type="SUPFAM" id="SSF53822">
    <property type="entry name" value="Periplasmic binding protein-like I"/>
    <property type="match status" value="1"/>
</dbReference>
<reference evidence="7" key="1">
    <citation type="submission" date="2016-10" db="EMBL/GenBank/DDBJ databases">
        <authorList>
            <person name="Varghese N."/>
            <person name="Submissions S."/>
        </authorList>
    </citation>
    <scope>NUCLEOTIDE SEQUENCE [LARGE SCALE GENOMIC DNA]</scope>
    <source>
        <strain evidence="7">DSM 26922</strain>
    </source>
</reference>
<evidence type="ECO:0000256" key="4">
    <source>
        <dbReference type="SAM" id="SignalP"/>
    </source>
</evidence>